<evidence type="ECO:0000313" key="4">
    <source>
        <dbReference type="EMBL" id="PFH48041.1"/>
    </source>
</evidence>
<dbReference type="SMART" id="SM00368">
    <property type="entry name" value="LRR_RI"/>
    <property type="match status" value="4"/>
</dbReference>
<dbReference type="STRING" id="703135.A0A2A9NIB8"/>
<dbReference type="Gene3D" id="3.80.10.10">
    <property type="entry name" value="Ribonuclease Inhibitor"/>
    <property type="match status" value="2"/>
</dbReference>
<dbReference type="GO" id="GO:0005634">
    <property type="term" value="C:nucleus"/>
    <property type="evidence" value="ECO:0007669"/>
    <property type="project" value="TreeGrafter"/>
</dbReference>
<proteinExistence type="predicted"/>
<organism evidence="4 5">
    <name type="scientific">Amanita thiersii Skay4041</name>
    <dbReference type="NCBI Taxonomy" id="703135"/>
    <lineage>
        <taxon>Eukaryota</taxon>
        <taxon>Fungi</taxon>
        <taxon>Dikarya</taxon>
        <taxon>Basidiomycota</taxon>
        <taxon>Agaricomycotina</taxon>
        <taxon>Agaricomycetes</taxon>
        <taxon>Agaricomycetidae</taxon>
        <taxon>Agaricales</taxon>
        <taxon>Pluteineae</taxon>
        <taxon>Amanitaceae</taxon>
        <taxon>Amanita</taxon>
    </lineage>
</organism>
<dbReference type="SUPFAM" id="SSF52047">
    <property type="entry name" value="RNI-like"/>
    <property type="match status" value="1"/>
</dbReference>
<dbReference type="GO" id="GO:0005096">
    <property type="term" value="F:GTPase activator activity"/>
    <property type="evidence" value="ECO:0007669"/>
    <property type="project" value="UniProtKB-KW"/>
</dbReference>
<dbReference type="GO" id="GO:0031267">
    <property type="term" value="F:small GTPase binding"/>
    <property type="evidence" value="ECO:0007669"/>
    <property type="project" value="TreeGrafter"/>
</dbReference>
<dbReference type="GO" id="GO:0048471">
    <property type="term" value="C:perinuclear region of cytoplasm"/>
    <property type="evidence" value="ECO:0007669"/>
    <property type="project" value="TreeGrafter"/>
</dbReference>
<keyword evidence="5" id="KW-1185">Reference proteome</keyword>
<sequence length="407" mass="45359">MKYSDNGYPRLGAVIAQRACIDQFDTGLYSVQGAQEIISLISSRRAVKTLILGHNQLCDAGCVALFEFLCSAPGQRYEISEISLNSNEIGDRGLASIVRYLKNNKHLKELFLQNNRFTGDAKITRALADAINTSELELLSLTTNYNMSDAFIAEFLPALTSPYLRELHLSVMHITACSLPHIEGYITSKRCKLNVLACNGNFLGLRSVRSIIRALKNNNYSLTRLELHSNHLLEGELLDENSSDEEPYPTGSTDVWYKCHQAIQRVVTRNQQLKQETEKQALQLLRYARTVLLHSPAIPASSVDPPGETRTKHHLKIGSLNGVGNASNVSGFSFRELPIEIQLHVLSFLAPILSSAQRISICTYAAMPSTLPPLLPRLEGSTTDWRPGKDRYHWLLSMGCTVYEPSE</sequence>
<dbReference type="EMBL" id="KZ302079">
    <property type="protein sequence ID" value="PFH48041.1"/>
    <property type="molecule type" value="Genomic_DNA"/>
</dbReference>
<keyword evidence="1" id="KW-0343">GTPase activation</keyword>
<dbReference type="AlphaFoldDB" id="A0A2A9NIB8"/>
<evidence type="ECO:0000256" key="2">
    <source>
        <dbReference type="ARBA" id="ARBA00022614"/>
    </source>
</evidence>
<dbReference type="InterPro" id="IPR032675">
    <property type="entry name" value="LRR_dom_sf"/>
</dbReference>
<evidence type="ECO:0000256" key="3">
    <source>
        <dbReference type="ARBA" id="ARBA00022737"/>
    </source>
</evidence>
<keyword evidence="3" id="KW-0677">Repeat</keyword>
<name>A0A2A9NIB8_9AGAR</name>
<dbReference type="PANTHER" id="PTHR24113:SF12">
    <property type="entry name" value="RAN GTPASE-ACTIVATING PROTEIN 1"/>
    <property type="match status" value="1"/>
</dbReference>
<keyword evidence="2" id="KW-0433">Leucine-rich repeat</keyword>
<dbReference type="Proteomes" id="UP000242287">
    <property type="component" value="Unassembled WGS sequence"/>
</dbReference>
<dbReference type="PANTHER" id="PTHR24113">
    <property type="entry name" value="RAN GTPASE-ACTIVATING PROTEIN 1"/>
    <property type="match status" value="1"/>
</dbReference>
<dbReference type="GO" id="GO:0005829">
    <property type="term" value="C:cytosol"/>
    <property type="evidence" value="ECO:0007669"/>
    <property type="project" value="TreeGrafter"/>
</dbReference>
<evidence type="ECO:0000313" key="5">
    <source>
        <dbReference type="Proteomes" id="UP000242287"/>
    </source>
</evidence>
<protein>
    <recommendedName>
        <fullName evidence="6">RNI-like protein</fullName>
    </recommendedName>
</protein>
<evidence type="ECO:0000256" key="1">
    <source>
        <dbReference type="ARBA" id="ARBA00022468"/>
    </source>
</evidence>
<accession>A0A2A9NIB8</accession>
<dbReference type="GO" id="GO:0006913">
    <property type="term" value="P:nucleocytoplasmic transport"/>
    <property type="evidence" value="ECO:0007669"/>
    <property type="project" value="TreeGrafter"/>
</dbReference>
<dbReference type="InterPro" id="IPR027038">
    <property type="entry name" value="RanGap"/>
</dbReference>
<gene>
    <name evidence="4" type="ORF">AMATHDRAFT_76922</name>
</gene>
<reference evidence="4 5" key="1">
    <citation type="submission" date="2014-02" db="EMBL/GenBank/DDBJ databases">
        <title>Transposable element dynamics among asymbiotic and ectomycorrhizal Amanita fungi.</title>
        <authorList>
            <consortium name="DOE Joint Genome Institute"/>
            <person name="Hess J."/>
            <person name="Skrede I."/>
            <person name="Wolfe B."/>
            <person name="LaButti K."/>
            <person name="Ohm R.A."/>
            <person name="Grigoriev I.V."/>
            <person name="Pringle A."/>
        </authorList>
    </citation>
    <scope>NUCLEOTIDE SEQUENCE [LARGE SCALE GENOMIC DNA]</scope>
    <source>
        <strain evidence="4 5">SKay4041</strain>
    </source>
</reference>
<dbReference type="OrthoDB" id="120976at2759"/>
<evidence type="ECO:0008006" key="6">
    <source>
        <dbReference type="Google" id="ProtNLM"/>
    </source>
</evidence>